<gene>
    <name evidence="3" type="ORF">LMTR13_34290</name>
</gene>
<reference evidence="3 4" key="1">
    <citation type="submission" date="2016-07" db="EMBL/GenBank/DDBJ databases">
        <title>Complete genome sequence of Bradyrhizobium icense LMTR 13T, a potential inoculant strain isolated from lima bean (Phaseolus lunatus) in Peru.</title>
        <authorList>
            <person name="Ormeno-Orrillo E."/>
            <person name="Duran D."/>
            <person name="Rogel M.A."/>
            <person name="Rey L."/>
            <person name="Imperial J."/>
            <person name="Ruiz-Argueso T."/>
            <person name="Martinez-Romero E."/>
        </authorList>
    </citation>
    <scope>NUCLEOTIDE SEQUENCE [LARGE SCALE GENOMIC DNA]</scope>
    <source>
        <strain evidence="3 4">LMTR 13</strain>
    </source>
</reference>
<dbReference type="Pfam" id="PF00534">
    <property type="entry name" value="Glycos_transf_1"/>
    <property type="match status" value="1"/>
</dbReference>
<evidence type="ECO:0000259" key="2">
    <source>
        <dbReference type="Pfam" id="PF13439"/>
    </source>
</evidence>
<dbReference type="Gene3D" id="3.40.50.2000">
    <property type="entry name" value="Glycogen Phosphorylase B"/>
    <property type="match status" value="2"/>
</dbReference>
<keyword evidence="4" id="KW-1185">Reference proteome</keyword>
<dbReference type="PANTHER" id="PTHR45947:SF3">
    <property type="entry name" value="SULFOQUINOVOSYL TRANSFERASE SQD2"/>
    <property type="match status" value="1"/>
</dbReference>
<dbReference type="KEGG" id="bic:LMTR13_34290"/>
<protein>
    <submittedName>
        <fullName evidence="3">Glycosyl transferase</fullName>
    </submittedName>
</protein>
<evidence type="ECO:0000313" key="4">
    <source>
        <dbReference type="Proteomes" id="UP000092839"/>
    </source>
</evidence>
<dbReference type="GO" id="GO:0016758">
    <property type="term" value="F:hexosyltransferase activity"/>
    <property type="evidence" value="ECO:0007669"/>
    <property type="project" value="TreeGrafter"/>
</dbReference>
<keyword evidence="3" id="KW-0808">Transferase</keyword>
<accession>A0A1B1UNT4</accession>
<dbReference type="InterPro" id="IPR028098">
    <property type="entry name" value="Glyco_trans_4-like_N"/>
</dbReference>
<feature type="domain" description="Glycosyl transferase family 1" evidence="1">
    <location>
        <begin position="203"/>
        <end position="372"/>
    </location>
</feature>
<evidence type="ECO:0000313" key="3">
    <source>
        <dbReference type="EMBL" id="ANW04460.1"/>
    </source>
</evidence>
<sequence>MPADLPPRRRPIEGTGLNILLLTSEFAPAMGGIGTYAREIAAAASRLGAKVTVVAPDYARQTADDDRSLPFEVARYSGGLHSMRDMPRKIMLTRRGVRGDRYDVIHAADWPFFIPVALSRWRTPARVLMTVHGTEINETQTPLKRMAIRGAGVFGPRTEVVANSRFTETLFRERFAVDPRRISAINLGVSEYWFGAPRKRREVRLAYRLAEDRLVMITVARITRRKGHHLTLAALSRLPDDLRNRITWLVVGPDGEADYVSGLRRDAEAAAACDIRFLGPQSNEDIRDLYAASDFFCLTGLPDTSGRVEGFGLVYLEAGAAGLPSVATDVGGVPDAVLADETGILVPPSAESISQAIAELAADRDLRAILAAGASSHARALSWERCAATTYGLPYTGRQASAARNIGLTA</sequence>
<organism evidence="3 4">
    <name type="scientific">Bradyrhizobium icense</name>
    <dbReference type="NCBI Taxonomy" id="1274631"/>
    <lineage>
        <taxon>Bacteria</taxon>
        <taxon>Pseudomonadati</taxon>
        <taxon>Pseudomonadota</taxon>
        <taxon>Alphaproteobacteria</taxon>
        <taxon>Hyphomicrobiales</taxon>
        <taxon>Nitrobacteraceae</taxon>
        <taxon>Bradyrhizobium</taxon>
    </lineage>
</organism>
<dbReference type="SUPFAM" id="SSF53756">
    <property type="entry name" value="UDP-Glycosyltransferase/glycogen phosphorylase"/>
    <property type="match status" value="1"/>
</dbReference>
<dbReference type="STRING" id="1274631.LMTR13_34290"/>
<dbReference type="AlphaFoldDB" id="A0A1B1UNT4"/>
<dbReference type="Pfam" id="PF13439">
    <property type="entry name" value="Glyco_transf_4"/>
    <property type="match status" value="1"/>
</dbReference>
<dbReference type="Proteomes" id="UP000092839">
    <property type="component" value="Chromosome"/>
</dbReference>
<name>A0A1B1UNT4_9BRAD</name>
<dbReference type="InterPro" id="IPR050194">
    <property type="entry name" value="Glycosyltransferase_grp1"/>
</dbReference>
<dbReference type="RefSeq" id="WP_065731606.1">
    <property type="nucleotide sequence ID" value="NZ_CP016428.1"/>
</dbReference>
<dbReference type="CDD" id="cd03801">
    <property type="entry name" value="GT4_PimA-like"/>
    <property type="match status" value="1"/>
</dbReference>
<proteinExistence type="predicted"/>
<dbReference type="InterPro" id="IPR001296">
    <property type="entry name" value="Glyco_trans_1"/>
</dbReference>
<feature type="domain" description="Glycosyltransferase subfamily 4-like N-terminal" evidence="2">
    <location>
        <begin position="30"/>
        <end position="189"/>
    </location>
</feature>
<dbReference type="EMBL" id="CP016428">
    <property type="protein sequence ID" value="ANW04460.1"/>
    <property type="molecule type" value="Genomic_DNA"/>
</dbReference>
<dbReference type="PANTHER" id="PTHR45947">
    <property type="entry name" value="SULFOQUINOVOSYL TRANSFERASE SQD2"/>
    <property type="match status" value="1"/>
</dbReference>
<evidence type="ECO:0000259" key="1">
    <source>
        <dbReference type="Pfam" id="PF00534"/>
    </source>
</evidence>